<evidence type="ECO:0000256" key="3">
    <source>
        <dbReference type="ARBA" id="ARBA00018831"/>
    </source>
</evidence>
<evidence type="ECO:0000256" key="7">
    <source>
        <dbReference type="ARBA" id="ARBA00022989"/>
    </source>
</evidence>
<evidence type="ECO:0000256" key="5">
    <source>
        <dbReference type="ARBA" id="ARBA00022519"/>
    </source>
</evidence>
<evidence type="ECO:0000256" key="9">
    <source>
        <dbReference type="SAM" id="Phobius"/>
    </source>
</evidence>
<evidence type="ECO:0000256" key="2">
    <source>
        <dbReference type="ARBA" id="ARBA00009474"/>
    </source>
</evidence>
<feature type="transmembrane region" description="Helical" evidence="9">
    <location>
        <begin position="62"/>
        <end position="84"/>
    </location>
</feature>
<evidence type="ECO:0000256" key="4">
    <source>
        <dbReference type="ARBA" id="ARBA00022475"/>
    </source>
</evidence>
<keyword evidence="8 9" id="KW-0472">Membrane</keyword>
<keyword evidence="6 9" id="KW-0812">Transmembrane</keyword>
<dbReference type="Pfam" id="PF04217">
    <property type="entry name" value="DUF412"/>
    <property type="match status" value="1"/>
</dbReference>
<keyword evidence="5" id="KW-0997">Cell inner membrane</keyword>
<organism evidence="10 11">
    <name type="scientific">Ferrimonas gelatinilytica</name>
    <dbReference type="NCBI Taxonomy" id="1255257"/>
    <lineage>
        <taxon>Bacteria</taxon>
        <taxon>Pseudomonadati</taxon>
        <taxon>Pseudomonadota</taxon>
        <taxon>Gammaproteobacteria</taxon>
        <taxon>Alteromonadales</taxon>
        <taxon>Ferrimonadaceae</taxon>
        <taxon>Ferrimonas</taxon>
    </lineage>
</organism>
<sequence length="145" mass="16684">MQLFTRIREGHRYMKLWPLEPQLASRFPEVRVIKATRFGMTWLPVVAMVGGTFQWSTLGAGIVPLALAQALLIVSLPLQGLYWLGWRSVQPLPVTTLNWCKEVRERLVKAGCHVAPLVPHSQYQHMACLLERAFKRLDSAFWRDM</sequence>
<dbReference type="InterPro" id="IPR007334">
    <property type="entry name" value="UPF0208"/>
</dbReference>
<dbReference type="Proteomes" id="UP001501600">
    <property type="component" value="Unassembled WGS sequence"/>
</dbReference>
<comment type="subcellular location">
    <subcellularLocation>
        <location evidence="1">Cell inner membrane</location>
        <topology evidence="1">Multi-pass membrane protein</topology>
    </subcellularLocation>
</comment>
<reference evidence="11" key="1">
    <citation type="journal article" date="2019" name="Int. J. Syst. Evol. Microbiol.">
        <title>The Global Catalogue of Microorganisms (GCM) 10K type strain sequencing project: providing services to taxonomists for standard genome sequencing and annotation.</title>
        <authorList>
            <consortium name="The Broad Institute Genomics Platform"/>
            <consortium name="The Broad Institute Genome Sequencing Center for Infectious Disease"/>
            <person name="Wu L."/>
            <person name="Ma J."/>
        </authorList>
    </citation>
    <scope>NUCLEOTIDE SEQUENCE [LARGE SCALE GENOMIC DNA]</scope>
    <source>
        <strain evidence="11">JCM 18720</strain>
    </source>
</reference>
<evidence type="ECO:0000256" key="1">
    <source>
        <dbReference type="ARBA" id="ARBA00004429"/>
    </source>
</evidence>
<comment type="caution">
    <text evidence="10">The sequence shown here is derived from an EMBL/GenBank/DDBJ whole genome shotgun (WGS) entry which is preliminary data.</text>
</comment>
<dbReference type="RefSeq" id="WP_345315923.1">
    <property type="nucleotide sequence ID" value="NZ_BAABLF010000006.1"/>
</dbReference>
<dbReference type="EMBL" id="BAABLF010000006">
    <property type="protein sequence ID" value="GAA5188825.1"/>
    <property type="molecule type" value="Genomic_DNA"/>
</dbReference>
<gene>
    <name evidence="10" type="primary">yfbV</name>
    <name evidence="10" type="ORF">GCM10025772_09680</name>
</gene>
<name>A0ABP9RZY6_9GAMM</name>
<evidence type="ECO:0000313" key="10">
    <source>
        <dbReference type="EMBL" id="GAA5188825.1"/>
    </source>
</evidence>
<evidence type="ECO:0000256" key="8">
    <source>
        <dbReference type="ARBA" id="ARBA00023136"/>
    </source>
</evidence>
<evidence type="ECO:0000256" key="6">
    <source>
        <dbReference type="ARBA" id="ARBA00022692"/>
    </source>
</evidence>
<proteinExistence type="inferred from homology"/>
<accession>A0ABP9RZY6</accession>
<dbReference type="NCBIfam" id="NF002493">
    <property type="entry name" value="PRK01816.1"/>
    <property type="match status" value="1"/>
</dbReference>
<feature type="transmembrane region" description="Helical" evidence="9">
    <location>
        <begin position="35"/>
        <end position="56"/>
    </location>
</feature>
<keyword evidence="7 9" id="KW-1133">Transmembrane helix</keyword>
<keyword evidence="11" id="KW-1185">Reference proteome</keyword>
<keyword evidence="4" id="KW-1003">Cell membrane</keyword>
<evidence type="ECO:0000313" key="11">
    <source>
        <dbReference type="Proteomes" id="UP001501600"/>
    </source>
</evidence>
<protein>
    <recommendedName>
        <fullName evidence="3">UPF0208 membrane protein YfbV</fullName>
    </recommendedName>
</protein>
<comment type="similarity">
    <text evidence="2">Belongs to the UPF0208 family.</text>
</comment>